<gene>
    <name evidence="1" type="ORF">A2122_00425</name>
</gene>
<evidence type="ECO:0000313" key="2">
    <source>
        <dbReference type="Proteomes" id="UP000176648"/>
    </source>
</evidence>
<comment type="caution">
    <text evidence="1">The sequence shown here is derived from an EMBL/GenBank/DDBJ whole genome shotgun (WGS) entry which is preliminary data.</text>
</comment>
<dbReference type="InterPro" id="IPR023198">
    <property type="entry name" value="PGP-like_dom2"/>
</dbReference>
<dbReference type="InterPro" id="IPR036412">
    <property type="entry name" value="HAD-like_sf"/>
</dbReference>
<dbReference type="Gene3D" id="1.10.150.240">
    <property type="entry name" value="Putative phosphatase, domain 2"/>
    <property type="match status" value="1"/>
</dbReference>
<sequence>MKAVIFDIDGVLLDSFEANLKFYQNLMTTAGYRPPTRKEFPALFHLSLMDVVKKLTGSQSEEEIMRVFKLGESREVDYPIELLNMPDGADETIKILSKDYPLGIVTSRIRNSIYEAPRLAALKKYFRVAVSYEDTDNHKPHPDPLLLAAKKLNVEPRECVYIGDVENDIKAARGAGMKSILYSKEKIEGADAETSDFKTIPTLVRNL</sequence>
<dbReference type="SFLD" id="SFLDS00003">
    <property type="entry name" value="Haloacid_Dehalogenase"/>
    <property type="match status" value="1"/>
</dbReference>
<organism evidence="1 2">
    <name type="scientific">Candidatus Liptonbacteria bacterium GWB1_49_6</name>
    <dbReference type="NCBI Taxonomy" id="1798644"/>
    <lineage>
        <taxon>Bacteria</taxon>
        <taxon>Candidatus Liptoniibacteriota</taxon>
    </lineage>
</organism>
<dbReference type="InterPro" id="IPR050155">
    <property type="entry name" value="HAD-like_hydrolase_sf"/>
</dbReference>
<protein>
    <recommendedName>
        <fullName evidence="3">HAD family hydrolase</fullName>
    </recommendedName>
</protein>
<dbReference type="PANTHER" id="PTHR43434:SF1">
    <property type="entry name" value="PHOSPHOGLYCOLATE PHOSPHATASE"/>
    <property type="match status" value="1"/>
</dbReference>
<reference evidence="1 2" key="1">
    <citation type="journal article" date="2016" name="Nat. Commun.">
        <title>Thousands of microbial genomes shed light on interconnected biogeochemical processes in an aquifer system.</title>
        <authorList>
            <person name="Anantharaman K."/>
            <person name="Brown C.T."/>
            <person name="Hug L.A."/>
            <person name="Sharon I."/>
            <person name="Castelle C.J."/>
            <person name="Probst A.J."/>
            <person name="Thomas B.C."/>
            <person name="Singh A."/>
            <person name="Wilkins M.J."/>
            <person name="Karaoz U."/>
            <person name="Brodie E.L."/>
            <person name="Williams K.H."/>
            <person name="Hubbard S.S."/>
            <person name="Banfield J.F."/>
        </authorList>
    </citation>
    <scope>NUCLEOTIDE SEQUENCE [LARGE SCALE GENOMIC DNA]</scope>
</reference>
<dbReference type="PRINTS" id="PR00413">
    <property type="entry name" value="HADHALOGNASE"/>
</dbReference>
<dbReference type="SUPFAM" id="SSF56784">
    <property type="entry name" value="HAD-like"/>
    <property type="match status" value="1"/>
</dbReference>
<dbReference type="InterPro" id="IPR041492">
    <property type="entry name" value="HAD_2"/>
</dbReference>
<dbReference type="AlphaFoldDB" id="A0A1G2C822"/>
<dbReference type="Proteomes" id="UP000176648">
    <property type="component" value="Unassembled WGS sequence"/>
</dbReference>
<dbReference type="Gene3D" id="3.40.50.1000">
    <property type="entry name" value="HAD superfamily/HAD-like"/>
    <property type="match status" value="1"/>
</dbReference>
<dbReference type="GO" id="GO:0008967">
    <property type="term" value="F:phosphoglycolate phosphatase activity"/>
    <property type="evidence" value="ECO:0007669"/>
    <property type="project" value="TreeGrafter"/>
</dbReference>
<dbReference type="EMBL" id="MHKU01000026">
    <property type="protein sequence ID" value="OGY96647.1"/>
    <property type="molecule type" value="Genomic_DNA"/>
</dbReference>
<evidence type="ECO:0000313" key="1">
    <source>
        <dbReference type="EMBL" id="OGY96647.1"/>
    </source>
</evidence>
<dbReference type="SFLD" id="SFLDG01129">
    <property type="entry name" value="C1.5:_HAD__Beta-PGM__Phosphata"/>
    <property type="match status" value="1"/>
</dbReference>
<accession>A0A1G2C822</accession>
<proteinExistence type="predicted"/>
<dbReference type="InterPro" id="IPR006439">
    <property type="entry name" value="HAD-SF_hydro_IA"/>
</dbReference>
<dbReference type="NCBIfam" id="TIGR01549">
    <property type="entry name" value="HAD-SF-IA-v1"/>
    <property type="match status" value="1"/>
</dbReference>
<dbReference type="GO" id="GO:0006281">
    <property type="term" value="P:DNA repair"/>
    <property type="evidence" value="ECO:0007669"/>
    <property type="project" value="TreeGrafter"/>
</dbReference>
<evidence type="ECO:0008006" key="3">
    <source>
        <dbReference type="Google" id="ProtNLM"/>
    </source>
</evidence>
<dbReference type="InterPro" id="IPR023214">
    <property type="entry name" value="HAD_sf"/>
</dbReference>
<dbReference type="SFLD" id="SFLDG01135">
    <property type="entry name" value="C1.5.6:_HAD__Beta-PGM__Phospha"/>
    <property type="match status" value="1"/>
</dbReference>
<name>A0A1G2C822_9BACT</name>
<dbReference type="PANTHER" id="PTHR43434">
    <property type="entry name" value="PHOSPHOGLYCOLATE PHOSPHATASE"/>
    <property type="match status" value="1"/>
</dbReference>
<dbReference type="NCBIfam" id="TIGR01509">
    <property type="entry name" value="HAD-SF-IA-v3"/>
    <property type="match status" value="1"/>
</dbReference>
<dbReference type="Pfam" id="PF13419">
    <property type="entry name" value="HAD_2"/>
    <property type="match status" value="1"/>
</dbReference>
<dbReference type="STRING" id="1798644.A2122_00425"/>